<organism evidence="1 2">
    <name type="scientific">Lecanicillium saksenae</name>
    <dbReference type="NCBI Taxonomy" id="468837"/>
    <lineage>
        <taxon>Eukaryota</taxon>
        <taxon>Fungi</taxon>
        <taxon>Dikarya</taxon>
        <taxon>Ascomycota</taxon>
        <taxon>Pezizomycotina</taxon>
        <taxon>Sordariomycetes</taxon>
        <taxon>Hypocreomycetidae</taxon>
        <taxon>Hypocreales</taxon>
        <taxon>Cordycipitaceae</taxon>
        <taxon>Lecanicillium</taxon>
    </lineage>
</organism>
<evidence type="ECO:0000313" key="2">
    <source>
        <dbReference type="Proteomes" id="UP001148737"/>
    </source>
</evidence>
<gene>
    <name evidence="1" type="ORF">NLG97_g9306</name>
</gene>
<reference evidence="1" key="1">
    <citation type="submission" date="2022-07" db="EMBL/GenBank/DDBJ databases">
        <title>Genome Sequence of Lecanicillium saksenae.</title>
        <authorList>
            <person name="Buettner E."/>
        </authorList>
    </citation>
    <scope>NUCLEOTIDE SEQUENCE</scope>
    <source>
        <strain evidence="1">VT-O1</strain>
    </source>
</reference>
<proteinExistence type="predicted"/>
<dbReference type="EMBL" id="JANAKD010001881">
    <property type="protein sequence ID" value="KAJ3475901.1"/>
    <property type="molecule type" value="Genomic_DNA"/>
</dbReference>
<dbReference type="Proteomes" id="UP001148737">
    <property type="component" value="Unassembled WGS sequence"/>
</dbReference>
<keyword evidence="2" id="KW-1185">Reference proteome</keyword>
<name>A0ACC1QIC9_9HYPO</name>
<comment type="caution">
    <text evidence="1">The sequence shown here is derived from an EMBL/GenBank/DDBJ whole genome shotgun (WGS) entry which is preliminary data.</text>
</comment>
<accession>A0ACC1QIC9</accession>
<evidence type="ECO:0000313" key="1">
    <source>
        <dbReference type="EMBL" id="KAJ3475901.1"/>
    </source>
</evidence>
<protein>
    <submittedName>
        <fullName evidence="1">Uncharacterized protein</fullName>
    </submittedName>
</protein>
<sequence>MAACVGVSIVGASDLDKFVALIGSFACVPLVYIYPAYMHYKGAAEKGWVKALDVVLMVGGFIAMVYTTFVTVYQWIDSKV</sequence>